<reference evidence="1 2" key="1">
    <citation type="submission" date="2020-07" db="EMBL/GenBank/DDBJ databases">
        <title>Diversity of carbapenemase encoding genes among Pseudomonas putida group clinical isolates in a tertiary Brazilian hospital.</title>
        <authorList>
            <person name="Alberto-Lei F."/>
            <person name="Nodari C.S."/>
            <person name="Streling A.P."/>
            <person name="Paulino J.T."/>
            <person name="Bessa-Neto F.O."/>
            <person name="Cayo R."/>
            <person name="Gales A.C."/>
        </authorList>
    </citation>
    <scope>NUCLEOTIDE SEQUENCE [LARGE SCALE GENOMIC DNA]</scope>
    <source>
        <strain evidence="1 2">12815</strain>
    </source>
</reference>
<dbReference type="Proteomes" id="UP000545074">
    <property type="component" value="Unassembled WGS sequence"/>
</dbReference>
<name>A0A7W2Q9T9_9PSED</name>
<protein>
    <submittedName>
        <fullName evidence="1">Uncharacterized protein</fullName>
    </submittedName>
</protein>
<dbReference type="EMBL" id="JACGCX010000009">
    <property type="protein sequence ID" value="MBA6098516.1"/>
    <property type="molecule type" value="Genomic_DNA"/>
</dbReference>
<gene>
    <name evidence="1" type="ORF">H4C80_15455</name>
</gene>
<evidence type="ECO:0000313" key="2">
    <source>
        <dbReference type="Proteomes" id="UP000545074"/>
    </source>
</evidence>
<accession>A0A7W2Q9T9</accession>
<evidence type="ECO:0000313" key="1">
    <source>
        <dbReference type="EMBL" id="MBA6098516.1"/>
    </source>
</evidence>
<organism evidence="1 2">
    <name type="scientific">Pseudomonas juntendi</name>
    <dbReference type="NCBI Taxonomy" id="2666183"/>
    <lineage>
        <taxon>Bacteria</taxon>
        <taxon>Pseudomonadati</taxon>
        <taxon>Pseudomonadota</taxon>
        <taxon>Gammaproteobacteria</taxon>
        <taxon>Pseudomonadales</taxon>
        <taxon>Pseudomonadaceae</taxon>
        <taxon>Pseudomonas</taxon>
    </lineage>
</organism>
<sequence>MERKDLVVPEQQVVISRKDDLLPLLEGKVFHVTTLQGYEKILQAGALLPNTGEHRSPFGNSSNGYFRLKGCVSFFDYRRSGSPKWLEHYDKCLPTMPLNAASPIVVLHLNEDEYCLLETWEGWKTDQLWSQRVVPHVEVGYPGPVELSRTHGHLLVTLSAAGNEDPLTEIAAAYLLDSSR</sequence>
<dbReference type="RefSeq" id="WP_182389752.1">
    <property type="nucleotide sequence ID" value="NZ_JACGCX010000009.1"/>
</dbReference>
<dbReference type="AlphaFoldDB" id="A0A7W2Q9T9"/>
<comment type="caution">
    <text evidence="1">The sequence shown here is derived from an EMBL/GenBank/DDBJ whole genome shotgun (WGS) entry which is preliminary data.</text>
</comment>
<proteinExistence type="predicted"/>